<reference evidence="3 4" key="1">
    <citation type="submission" date="2020-11" db="EMBL/GenBank/DDBJ databases">
        <title>Sulfur oxidizing isolate from Hospital Hole Sinkhole.</title>
        <authorList>
            <person name="Scott K.M."/>
        </authorList>
    </citation>
    <scope>NUCLEOTIDE SEQUENCE [LARGE SCALE GENOMIC DNA]</scope>
    <source>
        <strain evidence="3 4">HH1</strain>
    </source>
</reference>
<name>A0ABS0BYK7_9GAMM</name>
<keyword evidence="1" id="KW-0812">Transmembrane</keyword>
<feature type="transmembrane region" description="Helical" evidence="1">
    <location>
        <begin position="12"/>
        <end position="33"/>
    </location>
</feature>
<dbReference type="Pfam" id="PF11127">
    <property type="entry name" value="YgaP-like_TM"/>
    <property type="match status" value="1"/>
</dbReference>
<dbReference type="InterPro" id="IPR021309">
    <property type="entry name" value="YgaP-like_TM"/>
</dbReference>
<dbReference type="Proteomes" id="UP001193680">
    <property type="component" value="Unassembled WGS sequence"/>
</dbReference>
<evidence type="ECO:0000259" key="2">
    <source>
        <dbReference type="Pfam" id="PF11127"/>
    </source>
</evidence>
<evidence type="ECO:0000313" key="3">
    <source>
        <dbReference type="EMBL" id="MBF6058886.1"/>
    </source>
</evidence>
<gene>
    <name evidence="3" type="ORF">H8792_011080</name>
</gene>
<keyword evidence="1" id="KW-0472">Membrane</keyword>
<evidence type="ECO:0000313" key="4">
    <source>
        <dbReference type="Proteomes" id="UP001193680"/>
    </source>
</evidence>
<dbReference type="EMBL" id="JACBGI020000030">
    <property type="protein sequence ID" value="MBF6058886.1"/>
    <property type="molecule type" value="Genomic_DNA"/>
</dbReference>
<accession>A0ABS0BYK7</accession>
<feature type="domain" description="Inner membrane protein YgaP-like transmembrane" evidence="2">
    <location>
        <begin position="1"/>
        <end position="58"/>
    </location>
</feature>
<organism evidence="3 4">
    <name type="scientific">Thiomicrorhabdus heinhorstiae</name>
    <dbReference type="NCBI Taxonomy" id="2748010"/>
    <lineage>
        <taxon>Bacteria</taxon>
        <taxon>Pseudomonadati</taxon>
        <taxon>Pseudomonadota</taxon>
        <taxon>Gammaproteobacteria</taxon>
        <taxon>Thiotrichales</taxon>
        <taxon>Piscirickettsiaceae</taxon>
        <taxon>Thiomicrorhabdus</taxon>
    </lineage>
</organism>
<keyword evidence="4" id="KW-1185">Reference proteome</keyword>
<sequence length="66" mass="7160">MNVGTLDRIIRIVLGVVLIALAYTGVVGNWGYIGIIPLVTGLIKWCPLYTLLGVQTCPLHSTVKHD</sequence>
<proteinExistence type="predicted"/>
<dbReference type="RefSeq" id="WP_185979029.1">
    <property type="nucleotide sequence ID" value="NZ_JACBGI020000030.1"/>
</dbReference>
<protein>
    <submittedName>
        <fullName evidence="3">DUF2892 domain-containing protein</fullName>
    </submittedName>
</protein>
<comment type="caution">
    <text evidence="3">The sequence shown here is derived from an EMBL/GenBank/DDBJ whole genome shotgun (WGS) entry which is preliminary data.</text>
</comment>
<keyword evidence="1" id="KW-1133">Transmembrane helix</keyword>
<evidence type="ECO:0000256" key="1">
    <source>
        <dbReference type="SAM" id="Phobius"/>
    </source>
</evidence>